<feature type="region of interest" description="Disordered" evidence="2">
    <location>
        <begin position="226"/>
        <end position="254"/>
    </location>
</feature>
<feature type="compositionally biased region" description="Low complexity" evidence="2">
    <location>
        <begin position="238"/>
        <end position="254"/>
    </location>
</feature>
<feature type="region of interest" description="Disordered" evidence="2">
    <location>
        <begin position="517"/>
        <end position="551"/>
    </location>
</feature>
<keyword evidence="1" id="KW-0945">Host-virus interaction</keyword>
<dbReference type="AlphaFoldDB" id="A0A150GNJ7"/>
<evidence type="ECO:0000313" key="4">
    <source>
        <dbReference type="Proteomes" id="UP000075714"/>
    </source>
</evidence>
<feature type="compositionally biased region" description="Pro residues" evidence="2">
    <location>
        <begin position="793"/>
        <end position="808"/>
    </location>
</feature>
<feature type="compositionally biased region" description="Low complexity" evidence="2">
    <location>
        <begin position="900"/>
        <end position="918"/>
    </location>
</feature>
<reference evidence="4" key="1">
    <citation type="journal article" date="2016" name="Nat. Commun.">
        <title>The Gonium pectorale genome demonstrates co-option of cell cycle regulation during the evolution of multicellularity.</title>
        <authorList>
            <person name="Hanschen E.R."/>
            <person name="Marriage T.N."/>
            <person name="Ferris P.J."/>
            <person name="Hamaji T."/>
            <person name="Toyoda A."/>
            <person name="Fujiyama A."/>
            <person name="Neme R."/>
            <person name="Noguchi H."/>
            <person name="Minakuchi Y."/>
            <person name="Suzuki M."/>
            <person name="Kawai-Toyooka H."/>
            <person name="Smith D.R."/>
            <person name="Sparks H."/>
            <person name="Anderson J."/>
            <person name="Bakaric R."/>
            <person name="Luria V."/>
            <person name="Karger A."/>
            <person name="Kirschner M.W."/>
            <person name="Durand P.M."/>
            <person name="Michod R.E."/>
            <person name="Nozaki H."/>
            <person name="Olson B.J."/>
        </authorList>
    </citation>
    <scope>NUCLEOTIDE SEQUENCE [LARGE SCALE GENOMIC DNA]</scope>
    <source>
        <strain evidence="4">NIES-2863</strain>
    </source>
</reference>
<sequence>MAAGQGNGRGGEFGVENGNGGGDCVYASIGCVSDSGVSGRSGGSFSPFNAAARPPGVGVGASVGASTSATDISTQASDATSEALDMAAATAAAADGAGRQGLLPLPLPLPCPVHTRPGAGAGAGTAAWAGASRDPGVGAWPPSGMRQHFTVPCGATADGANDALHRELAGGAAAAGSAAAPLAARASPFMTVAFSAAAECDDEACELDVRGAGGAACSGLAPPGASAAWQADSARSHPTALPARTAPPSSRARASTVPPVFHSCWHASVPAACGRRTSMDAAAGPPALLGGDALTLMRLELPRAGAAGTEAGGGGADPWVTHAPWDALGGGGKDTAAAAAAGTDVPVAVGARATAAAASAASAVETLPRREVAAAADLAPAGPAPESSVYSFETARSPSEALPVSAAEPWHARSAAGGGGSRESGLPAVLRCRLTVREECDARSGSAPRAALLDQEVELPLAAVGDNDLNGLNDLHDGDDYGAVGGCQVAATALSLQLPPVDVPSALRLSLHSCEPARLRSSARPTPPSTPLQRASPPTPDSPERSAAAARQAPSELACAPLLVLPPHVVPELRDLMTQMVSEALLVAPPGRLQQLVWEAAAAAAATSVTSIGSVESAGDAADPAAAVTTVGIAQQLAAAWELVVAPAEGAGRERDVHAAAAAADASGGGGTASAVPGCAAGSGLSGGAVAAASLTWQDQLLPLLHDVGRVLARGGRRAEPTAATAASNCAFKASEDDESSAAAMRLLPFLAALGNKPHLTSLLLVAAFGDSASGAVAALEQAAAGVELPTAPSAPPPPPSASKPPSRPRQGGPGGVGGSNSADFGVGGAAGGDDNDATAVAVEAVTAVAAAAAAAAAAGGQGAFVPAAQCRLSSSPSAPTWAHLLPFKDSSASLTLPMQSPSQPRQRQQQQQPLSSPHWLVSRSSRSFSRANTGALDATYDDDSSLPAFESAGGSMCSAAGWAQWEESAGAAGIDPRVCPPPAAARDLARSFSEAVLHDPGLQGMGAVLPAVPLPGARSPSWAVAAAPPPLPSPLKPRSPILPALTPKSPFLLPPLPSAAQLLLAVPHDQHRQAGKRLHSGPGGAGPSLPALPSPHAAASSPSTPAAPSPHTQPPPVGAGTEGTHSRWRGECMVGPGGGGGPGLCPESGLGFGFGFDPLPAPPPAPKRARAPPPPEPHDVFEAQWAAAAAAHGLDGGGGEGGGATVRTGPGVLSGLLSAW</sequence>
<evidence type="ECO:0000256" key="2">
    <source>
        <dbReference type="SAM" id="MobiDB-lite"/>
    </source>
</evidence>
<protein>
    <submittedName>
        <fullName evidence="3">Uncharacterized protein</fullName>
    </submittedName>
</protein>
<dbReference type="PANTHER" id="PTHR13037:SF24">
    <property type="entry name" value="POLYCOMB PROTEIN PCL-RELATED"/>
    <property type="match status" value="1"/>
</dbReference>
<dbReference type="Proteomes" id="UP000075714">
    <property type="component" value="Unassembled WGS sequence"/>
</dbReference>
<comment type="caution">
    <text evidence="3">The sequence shown here is derived from an EMBL/GenBank/DDBJ whole genome shotgun (WGS) entry which is preliminary data.</text>
</comment>
<gene>
    <name evidence="3" type="ORF">GPECTOR_13g833</name>
</gene>
<dbReference type="PANTHER" id="PTHR13037">
    <property type="entry name" value="FORMIN"/>
    <property type="match status" value="1"/>
</dbReference>
<keyword evidence="4" id="KW-1185">Reference proteome</keyword>
<dbReference type="EMBL" id="LSYV01000014">
    <property type="protein sequence ID" value="KXZ51345.1"/>
    <property type="molecule type" value="Genomic_DNA"/>
</dbReference>
<feature type="region of interest" description="Disordered" evidence="2">
    <location>
        <begin position="893"/>
        <end position="924"/>
    </location>
</feature>
<name>A0A150GNJ7_GONPE</name>
<feature type="region of interest" description="Disordered" evidence="2">
    <location>
        <begin position="1071"/>
        <end position="1136"/>
    </location>
</feature>
<feature type="region of interest" description="Disordered" evidence="2">
    <location>
        <begin position="789"/>
        <end position="830"/>
    </location>
</feature>
<organism evidence="3 4">
    <name type="scientific">Gonium pectorale</name>
    <name type="common">Green alga</name>
    <dbReference type="NCBI Taxonomy" id="33097"/>
    <lineage>
        <taxon>Eukaryota</taxon>
        <taxon>Viridiplantae</taxon>
        <taxon>Chlorophyta</taxon>
        <taxon>core chlorophytes</taxon>
        <taxon>Chlorophyceae</taxon>
        <taxon>CS clade</taxon>
        <taxon>Chlamydomonadales</taxon>
        <taxon>Volvocaceae</taxon>
        <taxon>Gonium</taxon>
    </lineage>
</organism>
<accession>A0A150GNJ7</accession>
<dbReference type="OrthoDB" id="553297at2759"/>
<feature type="compositionally biased region" description="Pro residues" evidence="2">
    <location>
        <begin position="1106"/>
        <end position="1118"/>
    </location>
</feature>
<proteinExistence type="predicted"/>
<evidence type="ECO:0000256" key="1">
    <source>
        <dbReference type="ARBA" id="ARBA00022581"/>
    </source>
</evidence>
<feature type="compositionally biased region" description="Low complexity" evidence="2">
    <location>
        <begin position="1088"/>
        <end position="1105"/>
    </location>
</feature>
<evidence type="ECO:0000313" key="3">
    <source>
        <dbReference type="EMBL" id="KXZ51345.1"/>
    </source>
</evidence>